<name>A0A4Q6XII9_9GAMM</name>
<evidence type="ECO:0008006" key="4">
    <source>
        <dbReference type="Google" id="ProtNLM"/>
    </source>
</evidence>
<comment type="caution">
    <text evidence="2">The sequence shown here is derived from an EMBL/GenBank/DDBJ whole genome shotgun (WGS) entry which is preliminary data.</text>
</comment>
<evidence type="ECO:0000313" key="3">
    <source>
        <dbReference type="Proteomes" id="UP000292110"/>
    </source>
</evidence>
<dbReference type="EMBL" id="SGIM01000002">
    <property type="protein sequence ID" value="RZF55703.1"/>
    <property type="molecule type" value="Genomic_DNA"/>
</dbReference>
<reference evidence="2 3" key="1">
    <citation type="submission" date="2019-02" db="EMBL/GenBank/DDBJ databases">
        <title>The draft genome of Acinetobacter halotolerans strain JCM 31009.</title>
        <authorList>
            <person name="Qin J."/>
            <person name="Feng Y."/>
            <person name="Nemec A."/>
            <person name="Zong Z."/>
        </authorList>
    </citation>
    <scope>NUCLEOTIDE SEQUENCE [LARGE SCALE GENOMIC DNA]</scope>
    <source>
        <strain evidence="2 3">JCM 31009</strain>
    </source>
</reference>
<keyword evidence="3" id="KW-1185">Reference proteome</keyword>
<feature type="chain" id="PRO_5020631781" description="DUF2541 family protein" evidence="1">
    <location>
        <begin position="24"/>
        <end position="122"/>
    </location>
</feature>
<organism evidence="2 3">
    <name type="scientific">Acinetobacter halotolerans</name>
    <dbReference type="NCBI Taxonomy" id="1752076"/>
    <lineage>
        <taxon>Bacteria</taxon>
        <taxon>Pseudomonadati</taxon>
        <taxon>Pseudomonadota</taxon>
        <taxon>Gammaproteobacteria</taxon>
        <taxon>Moraxellales</taxon>
        <taxon>Moraxellaceae</taxon>
        <taxon>Acinetobacter</taxon>
    </lineage>
</organism>
<accession>A0A4Q6XII9</accession>
<protein>
    <recommendedName>
        <fullName evidence="4">DUF2541 family protein</fullName>
    </recommendedName>
</protein>
<evidence type="ECO:0000313" key="2">
    <source>
        <dbReference type="EMBL" id="RZF55703.1"/>
    </source>
</evidence>
<sequence>MKKIYLILLLIVYILLNPLAAFAESIESNEVMDIFIGTLDVKNKKVILTRCDISRNIYELKDAEWSDEKAVSNFLSKEKDMVKPVYAEVVGAYRGDGNKNMLLVDSISDITERKSCHLKDLF</sequence>
<dbReference type="AlphaFoldDB" id="A0A4Q6XII9"/>
<keyword evidence="1" id="KW-0732">Signal</keyword>
<dbReference type="Proteomes" id="UP000292110">
    <property type="component" value="Unassembled WGS sequence"/>
</dbReference>
<feature type="signal peptide" evidence="1">
    <location>
        <begin position="1"/>
        <end position="23"/>
    </location>
</feature>
<proteinExistence type="predicted"/>
<dbReference type="RefSeq" id="WP_130161060.1">
    <property type="nucleotide sequence ID" value="NZ_SGIM01000002.1"/>
</dbReference>
<evidence type="ECO:0000256" key="1">
    <source>
        <dbReference type="SAM" id="SignalP"/>
    </source>
</evidence>
<gene>
    <name evidence="2" type="ORF">EXE30_02525</name>
</gene>